<dbReference type="CDD" id="cd01335">
    <property type="entry name" value="Radical_SAM"/>
    <property type="match status" value="1"/>
</dbReference>
<dbReference type="GO" id="GO:0046872">
    <property type="term" value="F:metal ion binding"/>
    <property type="evidence" value="ECO:0007669"/>
    <property type="project" value="UniProtKB-KW"/>
</dbReference>
<evidence type="ECO:0000313" key="6">
    <source>
        <dbReference type="EMBL" id="PIU10580.1"/>
    </source>
</evidence>
<dbReference type="AlphaFoldDB" id="A0A2M6XSG7"/>
<dbReference type="PANTHER" id="PTHR11228">
    <property type="entry name" value="RADICAL SAM DOMAIN PROTEIN"/>
    <property type="match status" value="1"/>
</dbReference>
<protein>
    <recommendedName>
        <fullName evidence="5">Radical SAM core domain-containing protein</fullName>
    </recommendedName>
</protein>
<evidence type="ECO:0000313" key="7">
    <source>
        <dbReference type="Proteomes" id="UP000230586"/>
    </source>
</evidence>
<evidence type="ECO:0000259" key="5">
    <source>
        <dbReference type="Pfam" id="PF04055"/>
    </source>
</evidence>
<keyword evidence="1" id="KW-0949">S-adenosyl-L-methionine</keyword>
<dbReference type="InterPro" id="IPR058240">
    <property type="entry name" value="rSAM_sf"/>
</dbReference>
<dbReference type="GO" id="GO:0003824">
    <property type="term" value="F:catalytic activity"/>
    <property type="evidence" value="ECO:0007669"/>
    <property type="project" value="InterPro"/>
</dbReference>
<evidence type="ECO:0000256" key="2">
    <source>
        <dbReference type="ARBA" id="ARBA00022723"/>
    </source>
</evidence>
<dbReference type="SUPFAM" id="SSF102114">
    <property type="entry name" value="Radical SAM enzymes"/>
    <property type="match status" value="1"/>
</dbReference>
<dbReference type="SFLD" id="SFLDS00029">
    <property type="entry name" value="Radical_SAM"/>
    <property type="match status" value="1"/>
</dbReference>
<dbReference type="Proteomes" id="UP000230586">
    <property type="component" value="Unassembled WGS sequence"/>
</dbReference>
<dbReference type="CDD" id="cd21109">
    <property type="entry name" value="SPASM"/>
    <property type="match status" value="1"/>
</dbReference>
<organism evidence="6 7">
    <name type="scientific">Candidatus Kuenenbacteria bacterium CG08_land_8_20_14_0_20_37_23</name>
    <dbReference type="NCBI Taxonomy" id="1974617"/>
    <lineage>
        <taxon>Bacteria</taxon>
        <taxon>Candidatus Kueneniibacteriota</taxon>
    </lineage>
</organism>
<keyword evidence="3" id="KW-0408">Iron</keyword>
<comment type="caution">
    <text evidence="6">The sequence shown here is derived from an EMBL/GenBank/DDBJ whole genome shotgun (WGS) entry which is preliminary data.</text>
</comment>
<name>A0A2M6XSG7_9BACT</name>
<evidence type="ECO:0000256" key="3">
    <source>
        <dbReference type="ARBA" id="ARBA00023004"/>
    </source>
</evidence>
<dbReference type="SFLD" id="SFLDG01067">
    <property type="entry name" value="SPASM/twitch_domain_containing"/>
    <property type="match status" value="1"/>
</dbReference>
<gene>
    <name evidence="6" type="ORF">COT27_02320</name>
</gene>
<dbReference type="InterPro" id="IPR007197">
    <property type="entry name" value="rSAM"/>
</dbReference>
<keyword evidence="2" id="KW-0479">Metal-binding</keyword>
<evidence type="ECO:0000256" key="4">
    <source>
        <dbReference type="ARBA" id="ARBA00023014"/>
    </source>
</evidence>
<sequence length="357" mass="42127">MFIKFYKNRCDLLGKILKSNLHNYIPYKLNYAVTYCCNSRCNICNIWQRKRSLHNELTLFEIKKFFQINKFSWLSLTGGEPFLSQRLVDIVKCASEFLPLEILNIPTNGLISDEIVEKSEQIIKYQIPYTVITVSLDGLHDNYLNIRGIDGFNQALETYVRLYYLGRKYKNFKTYIAYTISPLNVGLLRDFVNDIHCRLAKNNIDFNLSNIHLNVYQDSDYYTQIKLATDEQHNFYSQAVKEIEWYLKHREIFNLFDFIEKEYVKFYKIFLQGNRLPIQCLAARSSFFLDPYGNLYPCINYLTKICSLHDINFDLGQIDNLLLKKLRNIIDQNNCPRCWTSCEASQSILGQLIKLVL</sequence>
<dbReference type="InterPro" id="IPR050377">
    <property type="entry name" value="Radical_SAM_PqqE_MftC-like"/>
</dbReference>
<reference evidence="7" key="1">
    <citation type="submission" date="2017-09" db="EMBL/GenBank/DDBJ databases">
        <title>Depth-based differentiation of microbial function through sediment-hosted aquifers and enrichment of novel symbionts in the deep terrestrial subsurface.</title>
        <authorList>
            <person name="Probst A.J."/>
            <person name="Ladd B."/>
            <person name="Jarett J.K."/>
            <person name="Geller-Mcgrath D.E."/>
            <person name="Sieber C.M.K."/>
            <person name="Emerson J.B."/>
            <person name="Anantharaman K."/>
            <person name="Thomas B.C."/>
            <person name="Malmstrom R."/>
            <person name="Stieglmeier M."/>
            <person name="Klingl A."/>
            <person name="Woyke T."/>
            <person name="Ryan C.M."/>
            <person name="Banfield J.F."/>
        </authorList>
    </citation>
    <scope>NUCLEOTIDE SEQUENCE [LARGE SCALE GENOMIC DNA]</scope>
</reference>
<dbReference type="GO" id="GO:0051536">
    <property type="term" value="F:iron-sulfur cluster binding"/>
    <property type="evidence" value="ECO:0007669"/>
    <property type="project" value="UniProtKB-KW"/>
</dbReference>
<dbReference type="EMBL" id="PEXX01000040">
    <property type="protein sequence ID" value="PIU10580.1"/>
    <property type="molecule type" value="Genomic_DNA"/>
</dbReference>
<dbReference type="Gene3D" id="3.20.20.70">
    <property type="entry name" value="Aldolase class I"/>
    <property type="match status" value="1"/>
</dbReference>
<keyword evidence="4" id="KW-0411">Iron-sulfur</keyword>
<dbReference type="PANTHER" id="PTHR11228:SF7">
    <property type="entry name" value="PQQA PEPTIDE CYCLASE"/>
    <property type="match status" value="1"/>
</dbReference>
<dbReference type="Pfam" id="PF04055">
    <property type="entry name" value="Radical_SAM"/>
    <property type="match status" value="1"/>
</dbReference>
<evidence type="ECO:0000256" key="1">
    <source>
        <dbReference type="ARBA" id="ARBA00022691"/>
    </source>
</evidence>
<feature type="domain" description="Radical SAM core" evidence="5">
    <location>
        <begin position="33"/>
        <end position="163"/>
    </location>
</feature>
<accession>A0A2M6XSG7</accession>
<proteinExistence type="predicted"/>
<dbReference type="InterPro" id="IPR013785">
    <property type="entry name" value="Aldolase_TIM"/>
</dbReference>